<sequence length="87" mass="10571">MNLMFFRRNIFKNKSKNILKKFCECGPLILNNDILISYQYRSIWCHRSVYNDQSCVHSYCIYILVQCNYTGKRTHLGIRSDHRTWPY</sequence>
<reference evidence="1" key="2">
    <citation type="journal article" date="2015" name="Fish Shellfish Immunol.">
        <title>Early steps in the European eel (Anguilla anguilla)-Vibrio vulnificus interaction in the gills: Role of the RtxA13 toxin.</title>
        <authorList>
            <person name="Callol A."/>
            <person name="Pajuelo D."/>
            <person name="Ebbesson L."/>
            <person name="Teles M."/>
            <person name="MacKenzie S."/>
            <person name="Amaro C."/>
        </authorList>
    </citation>
    <scope>NUCLEOTIDE SEQUENCE</scope>
</reference>
<proteinExistence type="predicted"/>
<name>A0A0E9TUT3_ANGAN</name>
<protein>
    <submittedName>
        <fullName evidence="1">Uncharacterized protein</fullName>
    </submittedName>
</protein>
<organism evidence="1">
    <name type="scientific">Anguilla anguilla</name>
    <name type="common">European freshwater eel</name>
    <name type="synonym">Muraena anguilla</name>
    <dbReference type="NCBI Taxonomy" id="7936"/>
    <lineage>
        <taxon>Eukaryota</taxon>
        <taxon>Metazoa</taxon>
        <taxon>Chordata</taxon>
        <taxon>Craniata</taxon>
        <taxon>Vertebrata</taxon>
        <taxon>Euteleostomi</taxon>
        <taxon>Actinopterygii</taxon>
        <taxon>Neopterygii</taxon>
        <taxon>Teleostei</taxon>
        <taxon>Anguilliformes</taxon>
        <taxon>Anguillidae</taxon>
        <taxon>Anguilla</taxon>
    </lineage>
</organism>
<reference evidence="1" key="1">
    <citation type="submission" date="2014-11" db="EMBL/GenBank/DDBJ databases">
        <authorList>
            <person name="Amaro Gonzalez C."/>
        </authorList>
    </citation>
    <scope>NUCLEOTIDE SEQUENCE</scope>
</reference>
<dbReference type="EMBL" id="GBXM01051892">
    <property type="protein sequence ID" value="JAH56685.1"/>
    <property type="molecule type" value="Transcribed_RNA"/>
</dbReference>
<dbReference type="AlphaFoldDB" id="A0A0E9TUT3"/>
<accession>A0A0E9TUT3</accession>
<evidence type="ECO:0000313" key="1">
    <source>
        <dbReference type="EMBL" id="JAH56685.1"/>
    </source>
</evidence>